<gene>
    <name evidence="2" type="ORF">MFUM_2026</name>
</gene>
<proteinExistence type="predicted"/>
<evidence type="ECO:0000256" key="1">
    <source>
        <dbReference type="SAM" id="MobiDB-lite"/>
    </source>
</evidence>
<dbReference type="Proteomes" id="UP001161497">
    <property type="component" value="Chromosome"/>
</dbReference>
<feature type="compositionally biased region" description="Low complexity" evidence="1">
    <location>
        <begin position="10"/>
        <end position="21"/>
    </location>
</feature>
<evidence type="ECO:0000313" key="2">
    <source>
        <dbReference type="EMBL" id="CAI9086346.1"/>
    </source>
</evidence>
<name>A0ABN8XGI1_9BACT</name>
<feature type="region of interest" description="Disordered" evidence="1">
    <location>
        <begin position="1"/>
        <end position="23"/>
    </location>
</feature>
<protein>
    <submittedName>
        <fullName evidence="2">Uncharacterized protein</fullName>
    </submittedName>
</protein>
<sequence>MLPNIRTEASFSRGVSSDRSSPTARCYTTTIRYLQLNEAASHPTLKSVGFPGVHSYLSLPVKTFLDNALGLLIHYF</sequence>
<reference evidence="2" key="1">
    <citation type="submission" date="2023-03" db="EMBL/GenBank/DDBJ databases">
        <authorList>
            <person name="Cremers G."/>
            <person name="Picone N."/>
        </authorList>
    </citation>
    <scope>NUCLEOTIDE SEQUENCE</scope>
    <source>
        <strain evidence="2">Sample_alias</strain>
    </source>
</reference>
<accession>A0ABN8XGI1</accession>
<organism evidence="2 3">
    <name type="scientific">Candidatus Methylacidiphilum fumarolicum</name>
    <dbReference type="NCBI Taxonomy" id="591154"/>
    <lineage>
        <taxon>Bacteria</taxon>
        <taxon>Pseudomonadati</taxon>
        <taxon>Verrucomicrobiota</taxon>
        <taxon>Methylacidiphilae</taxon>
        <taxon>Methylacidiphilales</taxon>
        <taxon>Methylacidiphilaceae</taxon>
        <taxon>Methylacidiphilum (ex Ratnadevi et al. 2023)</taxon>
    </lineage>
</organism>
<keyword evidence="3" id="KW-1185">Reference proteome</keyword>
<evidence type="ECO:0000313" key="3">
    <source>
        <dbReference type="Proteomes" id="UP001161497"/>
    </source>
</evidence>
<dbReference type="EMBL" id="OX458932">
    <property type="protein sequence ID" value="CAI9086346.1"/>
    <property type="molecule type" value="Genomic_DNA"/>
</dbReference>